<protein>
    <submittedName>
        <fullName evidence="2">Uncharacterized protein</fullName>
    </submittedName>
</protein>
<accession>A0A2T3AVA2</accession>
<feature type="transmembrane region" description="Helical" evidence="1">
    <location>
        <begin position="23"/>
        <end position="42"/>
    </location>
</feature>
<dbReference type="InParanoid" id="A0A2T3AVA2"/>
<keyword evidence="1" id="KW-1133">Transmembrane helix</keyword>
<evidence type="ECO:0000256" key="1">
    <source>
        <dbReference type="SAM" id="Phobius"/>
    </source>
</evidence>
<proteinExistence type="predicted"/>
<organism evidence="2 3">
    <name type="scientific">Amorphotheca resinae ATCC 22711</name>
    <dbReference type="NCBI Taxonomy" id="857342"/>
    <lineage>
        <taxon>Eukaryota</taxon>
        <taxon>Fungi</taxon>
        <taxon>Dikarya</taxon>
        <taxon>Ascomycota</taxon>
        <taxon>Pezizomycotina</taxon>
        <taxon>Leotiomycetes</taxon>
        <taxon>Helotiales</taxon>
        <taxon>Amorphothecaceae</taxon>
        <taxon>Amorphotheca</taxon>
    </lineage>
</organism>
<dbReference type="Proteomes" id="UP000241818">
    <property type="component" value="Unassembled WGS sequence"/>
</dbReference>
<reference evidence="2 3" key="1">
    <citation type="journal article" date="2018" name="New Phytol.">
        <title>Comparative genomics and transcriptomics depict ericoid mycorrhizal fungi as versatile saprotrophs and plant mutualists.</title>
        <authorList>
            <person name="Martino E."/>
            <person name="Morin E."/>
            <person name="Grelet G.A."/>
            <person name="Kuo A."/>
            <person name="Kohler A."/>
            <person name="Daghino S."/>
            <person name="Barry K.W."/>
            <person name="Cichocki N."/>
            <person name="Clum A."/>
            <person name="Dockter R.B."/>
            <person name="Hainaut M."/>
            <person name="Kuo R.C."/>
            <person name="LaButti K."/>
            <person name="Lindahl B.D."/>
            <person name="Lindquist E.A."/>
            <person name="Lipzen A."/>
            <person name="Khouja H.R."/>
            <person name="Magnuson J."/>
            <person name="Murat C."/>
            <person name="Ohm R.A."/>
            <person name="Singer S.W."/>
            <person name="Spatafora J.W."/>
            <person name="Wang M."/>
            <person name="Veneault-Fourrey C."/>
            <person name="Henrissat B."/>
            <person name="Grigoriev I.V."/>
            <person name="Martin F.M."/>
            <person name="Perotto S."/>
        </authorList>
    </citation>
    <scope>NUCLEOTIDE SEQUENCE [LARGE SCALE GENOMIC DNA]</scope>
    <source>
        <strain evidence="2 3">ATCC 22711</strain>
    </source>
</reference>
<dbReference type="AlphaFoldDB" id="A0A2T3AVA2"/>
<name>A0A2T3AVA2_AMORE</name>
<sequence>MSPSLIQGDVKDALRPGLQGLRAWKLLWLLLVCDMCCIPTVGTDRMKASRKELLCKYEKGRSG</sequence>
<keyword evidence="3" id="KW-1185">Reference proteome</keyword>
<keyword evidence="1" id="KW-0812">Transmembrane</keyword>
<gene>
    <name evidence="2" type="ORF">M430DRAFT_36679</name>
</gene>
<keyword evidence="1" id="KW-0472">Membrane</keyword>
<dbReference type="GeneID" id="36575057"/>
<dbReference type="EMBL" id="KZ679015">
    <property type="protein sequence ID" value="PSS12595.1"/>
    <property type="molecule type" value="Genomic_DNA"/>
</dbReference>
<evidence type="ECO:0000313" key="3">
    <source>
        <dbReference type="Proteomes" id="UP000241818"/>
    </source>
</evidence>
<evidence type="ECO:0000313" key="2">
    <source>
        <dbReference type="EMBL" id="PSS12595.1"/>
    </source>
</evidence>
<dbReference type="RefSeq" id="XP_024718593.1">
    <property type="nucleotide sequence ID" value="XM_024866976.1"/>
</dbReference>